<dbReference type="AlphaFoldDB" id="A0ABD1CRG5"/>
<dbReference type="InterPro" id="IPR004119">
    <property type="entry name" value="EcKL"/>
</dbReference>
<evidence type="ECO:0000259" key="1">
    <source>
        <dbReference type="SMART" id="SM00587"/>
    </source>
</evidence>
<evidence type="ECO:0000313" key="3">
    <source>
        <dbReference type="Proteomes" id="UP001562425"/>
    </source>
</evidence>
<dbReference type="Pfam" id="PF02958">
    <property type="entry name" value="EcKL"/>
    <property type="match status" value="1"/>
</dbReference>
<name>A0ABD1CRG5_CULPP</name>
<sequence length="422" mass="48676">MALEAGQLPVGASQKLLEEVARSELDSDDFTLTLTAGSAIGDNYIGVLFRARAECRRSGRALNIIVKLPPQNEARRNQFFAHPAFEREIYFYDTIYPVLEEFQREKGIALEDGDGFYQVPRCLKTCVREYEEAIFMADLKQQGFEMFDRHKEQGLEHFRLVVKTLGKLHALSFALRDQQPERFEPFRAMVELFTTRDDDASMEQWFQALVTRALETLDEKAEPEVYEKTRDALKVNFLDHIRELTKGASAEPYAVICHGDCWNNNVMFKHDEHDTPVDIRLLDWQICRYASPVLDLMYFLFTASTKAFRDAHYEDLLTLYHDTLSSFLRRLGSDPERLFPRSALDDQLVRFGRFGLLMAAMLLPIITTKSEDIPDLDGMAEKLENGFDVSSEINNFKSEGTQDIYREKMAGCCRDMVRLGYI</sequence>
<dbReference type="InterPro" id="IPR011009">
    <property type="entry name" value="Kinase-like_dom_sf"/>
</dbReference>
<dbReference type="PANTHER" id="PTHR11012:SF54">
    <property type="entry name" value="CHK KINASE-LIKE DOMAIN-CONTAINING PROTEIN"/>
    <property type="match status" value="1"/>
</dbReference>
<gene>
    <name evidence="2" type="ORF">pipiens_004002</name>
</gene>
<reference evidence="2 3" key="1">
    <citation type="submission" date="2024-05" db="EMBL/GenBank/DDBJ databases">
        <title>Culex pipiens pipiens assembly and annotation.</title>
        <authorList>
            <person name="Alout H."/>
            <person name="Durand T."/>
        </authorList>
    </citation>
    <scope>NUCLEOTIDE SEQUENCE [LARGE SCALE GENOMIC DNA]</scope>
    <source>
        <strain evidence="2">HA-2024</strain>
        <tissue evidence="2">Whole body</tissue>
    </source>
</reference>
<proteinExistence type="predicted"/>
<dbReference type="SMART" id="SM00587">
    <property type="entry name" value="CHK"/>
    <property type="match status" value="1"/>
</dbReference>
<dbReference type="Gene3D" id="3.90.1200.10">
    <property type="match status" value="1"/>
</dbReference>
<accession>A0ABD1CRG5</accession>
<dbReference type="PANTHER" id="PTHR11012">
    <property type="entry name" value="PROTEIN KINASE-LIKE DOMAIN-CONTAINING"/>
    <property type="match status" value="1"/>
</dbReference>
<dbReference type="InterPro" id="IPR015897">
    <property type="entry name" value="CHK_kinase-like"/>
</dbReference>
<dbReference type="SUPFAM" id="SSF56112">
    <property type="entry name" value="Protein kinase-like (PK-like)"/>
    <property type="match status" value="1"/>
</dbReference>
<dbReference type="EMBL" id="JBEHCU010010335">
    <property type="protein sequence ID" value="KAL1378384.1"/>
    <property type="molecule type" value="Genomic_DNA"/>
</dbReference>
<organism evidence="2 3">
    <name type="scientific">Culex pipiens pipiens</name>
    <name type="common">Northern house mosquito</name>
    <dbReference type="NCBI Taxonomy" id="38569"/>
    <lineage>
        <taxon>Eukaryota</taxon>
        <taxon>Metazoa</taxon>
        <taxon>Ecdysozoa</taxon>
        <taxon>Arthropoda</taxon>
        <taxon>Hexapoda</taxon>
        <taxon>Insecta</taxon>
        <taxon>Pterygota</taxon>
        <taxon>Neoptera</taxon>
        <taxon>Endopterygota</taxon>
        <taxon>Diptera</taxon>
        <taxon>Nematocera</taxon>
        <taxon>Culicoidea</taxon>
        <taxon>Culicidae</taxon>
        <taxon>Culicinae</taxon>
        <taxon>Culicini</taxon>
        <taxon>Culex</taxon>
        <taxon>Culex</taxon>
    </lineage>
</organism>
<dbReference type="Proteomes" id="UP001562425">
    <property type="component" value="Unassembled WGS sequence"/>
</dbReference>
<keyword evidence="3" id="KW-1185">Reference proteome</keyword>
<comment type="caution">
    <text evidence="2">The sequence shown here is derived from an EMBL/GenBank/DDBJ whole genome shotgun (WGS) entry which is preliminary data.</text>
</comment>
<evidence type="ECO:0000313" key="2">
    <source>
        <dbReference type="EMBL" id="KAL1378384.1"/>
    </source>
</evidence>
<feature type="domain" description="CHK kinase-like" evidence="1">
    <location>
        <begin position="134"/>
        <end position="330"/>
    </location>
</feature>
<protein>
    <recommendedName>
        <fullName evidence="1">CHK kinase-like domain-containing protein</fullName>
    </recommendedName>
</protein>